<evidence type="ECO:0000256" key="10">
    <source>
        <dbReference type="ARBA" id="ARBA00023121"/>
    </source>
</evidence>
<evidence type="ECO:0000313" key="14">
    <source>
        <dbReference type="EMBL" id="THY18278.1"/>
    </source>
</evidence>
<dbReference type="GO" id="GO:0007015">
    <property type="term" value="P:actin filament organization"/>
    <property type="evidence" value="ECO:0007669"/>
    <property type="project" value="TreeGrafter"/>
</dbReference>
<evidence type="ECO:0000256" key="5">
    <source>
        <dbReference type="ARBA" id="ARBA00022499"/>
    </source>
</evidence>
<feature type="compositionally biased region" description="Polar residues" evidence="12">
    <location>
        <begin position="518"/>
        <end position="545"/>
    </location>
</feature>
<proteinExistence type="inferred from homology"/>
<evidence type="ECO:0000256" key="6">
    <source>
        <dbReference type="ARBA" id="ARBA00022553"/>
    </source>
</evidence>
<keyword evidence="10" id="KW-0446">Lipid-binding</keyword>
<dbReference type="GO" id="GO:0070530">
    <property type="term" value="F:K63-linked polyubiquitin modification-dependent protein binding"/>
    <property type="evidence" value="ECO:0007669"/>
    <property type="project" value="UniProtKB-ARBA"/>
</dbReference>
<dbReference type="InterPro" id="IPR003903">
    <property type="entry name" value="UIM_dom"/>
</dbReference>
<keyword evidence="11" id="KW-0472">Membrane</keyword>
<keyword evidence="8" id="KW-0677">Repeat</keyword>
<dbReference type="InterPro" id="IPR013809">
    <property type="entry name" value="ENTH"/>
</dbReference>
<keyword evidence="9" id="KW-0832">Ubl conjugation</keyword>
<dbReference type="PANTHER" id="PTHR12276">
    <property type="entry name" value="EPSIN/ENT-RELATED"/>
    <property type="match status" value="1"/>
</dbReference>
<dbReference type="SMART" id="SM00273">
    <property type="entry name" value="ENTH"/>
    <property type="match status" value="1"/>
</dbReference>
<feature type="compositionally biased region" description="Polar residues" evidence="12">
    <location>
        <begin position="305"/>
        <end position="319"/>
    </location>
</feature>
<dbReference type="AlphaFoldDB" id="A0A4S9KQZ7"/>
<dbReference type="Proteomes" id="UP000306584">
    <property type="component" value="Unassembled WGS sequence"/>
</dbReference>
<evidence type="ECO:0000256" key="3">
    <source>
        <dbReference type="ARBA" id="ARBA00010130"/>
    </source>
</evidence>
<dbReference type="PROSITE" id="PS50330">
    <property type="entry name" value="UIM"/>
    <property type="match status" value="2"/>
</dbReference>
<protein>
    <submittedName>
        <fullName evidence="14">ENTH-domain-containing protein</fullName>
    </submittedName>
</protein>
<feature type="compositionally biased region" description="Low complexity" evidence="12">
    <location>
        <begin position="320"/>
        <end position="339"/>
    </location>
</feature>
<feature type="region of interest" description="Disordered" evidence="12">
    <location>
        <begin position="432"/>
        <end position="458"/>
    </location>
</feature>
<evidence type="ECO:0000256" key="7">
    <source>
        <dbReference type="ARBA" id="ARBA00022583"/>
    </source>
</evidence>
<comment type="subcellular location">
    <subcellularLocation>
        <location evidence="2">Cytoplasm</location>
    </subcellularLocation>
    <subcellularLocation>
        <location evidence="1">Membrane</location>
        <topology evidence="1">Peripheral membrane protein</topology>
    </subcellularLocation>
</comment>
<dbReference type="GO" id="GO:0006897">
    <property type="term" value="P:endocytosis"/>
    <property type="evidence" value="ECO:0007669"/>
    <property type="project" value="UniProtKB-KW"/>
</dbReference>
<name>A0A4S9KQZ7_AURPU</name>
<organism evidence="14 15">
    <name type="scientific">Aureobasidium pullulans</name>
    <name type="common">Black yeast</name>
    <name type="synonym">Pullularia pullulans</name>
    <dbReference type="NCBI Taxonomy" id="5580"/>
    <lineage>
        <taxon>Eukaryota</taxon>
        <taxon>Fungi</taxon>
        <taxon>Dikarya</taxon>
        <taxon>Ascomycota</taxon>
        <taxon>Pezizomycotina</taxon>
        <taxon>Dothideomycetes</taxon>
        <taxon>Dothideomycetidae</taxon>
        <taxon>Dothideales</taxon>
        <taxon>Saccotheciaceae</taxon>
        <taxon>Aureobasidium</taxon>
    </lineage>
</organism>
<feature type="region of interest" description="Disordered" evidence="12">
    <location>
        <begin position="518"/>
        <end position="561"/>
    </location>
</feature>
<feature type="compositionally biased region" description="Basic and acidic residues" evidence="12">
    <location>
        <begin position="223"/>
        <end position="242"/>
    </location>
</feature>
<keyword evidence="4" id="KW-0963">Cytoplasm</keyword>
<evidence type="ECO:0000259" key="13">
    <source>
        <dbReference type="PROSITE" id="PS50942"/>
    </source>
</evidence>
<evidence type="ECO:0000256" key="12">
    <source>
        <dbReference type="SAM" id="MobiDB-lite"/>
    </source>
</evidence>
<evidence type="ECO:0000256" key="4">
    <source>
        <dbReference type="ARBA" id="ARBA00022490"/>
    </source>
</evidence>
<dbReference type="SMART" id="SM00726">
    <property type="entry name" value="UIM"/>
    <property type="match status" value="2"/>
</dbReference>
<feature type="compositionally biased region" description="Low complexity" evidence="12">
    <location>
        <begin position="546"/>
        <end position="561"/>
    </location>
</feature>
<feature type="compositionally biased region" description="Basic and acidic residues" evidence="12">
    <location>
        <begin position="178"/>
        <end position="209"/>
    </location>
</feature>
<dbReference type="FunFam" id="1.25.40.90:FF:000010">
    <property type="entry name" value="EH domain binding protein"/>
    <property type="match status" value="1"/>
</dbReference>
<dbReference type="CDD" id="cd16991">
    <property type="entry name" value="ENTH_Ent1_Ent2"/>
    <property type="match status" value="1"/>
</dbReference>
<dbReference type="InterPro" id="IPR008942">
    <property type="entry name" value="ENTH_VHS"/>
</dbReference>
<evidence type="ECO:0000256" key="9">
    <source>
        <dbReference type="ARBA" id="ARBA00022843"/>
    </source>
</evidence>
<dbReference type="Gene3D" id="1.25.40.90">
    <property type="match status" value="1"/>
</dbReference>
<keyword evidence="6" id="KW-0597">Phosphoprotein</keyword>
<keyword evidence="7" id="KW-0254">Endocytosis</keyword>
<dbReference type="EMBL" id="QZBD01000349">
    <property type="protein sequence ID" value="THY18278.1"/>
    <property type="molecule type" value="Genomic_DNA"/>
</dbReference>
<feature type="compositionally biased region" description="Polar residues" evidence="12">
    <location>
        <begin position="370"/>
        <end position="382"/>
    </location>
</feature>
<reference evidence="14 15" key="1">
    <citation type="submission" date="2018-10" db="EMBL/GenBank/DDBJ databases">
        <title>Fifty Aureobasidium pullulans genomes reveal a recombining polyextremotolerant generalist.</title>
        <authorList>
            <person name="Gostincar C."/>
            <person name="Turk M."/>
            <person name="Zajc J."/>
            <person name="Gunde-Cimerman N."/>
        </authorList>
    </citation>
    <scope>NUCLEOTIDE SEQUENCE [LARGE SCALE GENOMIC DNA]</scope>
    <source>
        <strain evidence="14 15">EXF-6604</strain>
    </source>
</reference>
<accession>A0A4S9KQZ7</accession>
<evidence type="ECO:0000256" key="11">
    <source>
        <dbReference type="ARBA" id="ARBA00023136"/>
    </source>
</evidence>
<feature type="compositionally biased region" description="Polar residues" evidence="12">
    <location>
        <begin position="245"/>
        <end position="263"/>
    </location>
</feature>
<dbReference type="PROSITE" id="PS50942">
    <property type="entry name" value="ENTH"/>
    <property type="match status" value="1"/>
</dbReference>
<comment type="caution">
    <text evidence="14">The sequence shown here is derived from an EMBL/GenBank/DDBJ whole genome shotgun (WGS) entry which is preliminary data.</text>
</comment>
<dbReference type="SUPFAM" id="SSF48464">
    <property type="entry name" value="ENTH/VHS domain"/>
    <property type="match status" value="1"/>
</dbReference>
<feature type="region of interest" description="Disordered" evidence="12">
    <location>
        <begin position="305"/>
        <end position="339"/>
    </location>
</feature>
<feature type="region of interest" description="Disordered" evidence="12">
    <location>
        <begin position="144"/>
        <end position="263"/>
    </location>
</feature>
<feature type="domain" description="ENTH" evidence="13">
    <location>
        <begin position="10"/>
        <end position="143"/>
    </location>
</feature>
<dbReference type="InterPro" id="IPR013182">
    <property type="entry name" value="DUF1720"/>
</dbReference>
<dbReference type="GO" id="GO:0005886">
    <property type="term" value="C:plasma membrane"/>
    <property type="evidence" value="ECO:0007669"/>
    <property type="project" value="TreeGrafter"/>
</dbReference>
<feature type="compositionally biased region" description="Polar residues" evidence="12">
    <location>
        <begin position="390"/>
        <end position="415"/>
    </location>
</feature>
<sequence length="561" mass="62734">MSQMLRSVKNVTKGYSSVQVKVRNATSNDPWGPTGTDMADIAKITYNSSTDFYEVMDMLDKRLNDKGKNWRHVLKSLKVLDYCLHEGSELCVTWARKNIYIIRTLREFIYLDEEGRDVGQNIRVSAKELTSLIMDEERLRAERQNRHSWKSRVTGLEDMSGGGGYESETHSTPRKPRERTNRVRTDDEDLEYRLALEASKNEAEEDARRRAQKSRGGEEDDDLAKALRLSKEEEEARKREFDDANASSLFDDTPAQTQQPTGFNQGYQQQTAVDWFGNPMAQQQPQSTGYLNNAYNQQPLQAQQTAFPSQDYSGYYQQPQPTGFDQSFQQQQQPQQQFLQPQATGYNPWATQMQPQQTQPQQPQMTAQPGSNNPWALSSPASQEALRPQATGSNNPFASSFNRPQQTQQRAPTLSALQEQKTATQFAQPAYNPITSYQAPPPAAAPFQQPAQTAQPMDPHRAQLNALLSSGEGQDTFGNVGNMRIPAQHTAPGTFVNSAGQGLTKLEASRTGNNPFLQTQFTGMPQQQFPAQTGPANGYASSNPFGQKQQGPQQSGSLIDL</sequence>
<dbReference type="Pfam" id="PF01417">
    <property type="entry name" value="ENTH"/>
    <property type="match status" value="1"/>
</dbReference>
<evidence type="ECO:0000256" key="1">
    <source>
        <dbReference type="ARBA" id="ARBA00004170"/>
    </source>
</evidence>
<feature type="compositionally biased region" description="Low complexity" evidence="12">
    <location>
        <begin position="352"/>
        <end position="369"/>
    </location>
</feature>
<dbReference type="GO" id="GO:0005768">
    <property type="term" value="C:endosome"/>
    <property type="evidence" value="ECO:0007669"/>
    <property type="project" value="TreeGrafter"/>
</dbReference>
<evidence type="ECO:0000256" key="8">
    <source>
        <dbReference type="ARBA" id="ARBA00022737"/>
    </source>
</evidence>
<evidence type="ECO:0000313" key="15">
    <source>
        <dbReference type="Proteomes" id="UP000306584"/>
    </source>
</evidence>
<evidence type="ECO:0000256" key="2">
    <source>
        <dbReference type="ARBA" id="ARBA00004496"/>
    </source>
</evidence>
<dbReference type="GO" id="GO:0030125">
    <property type="term" value="C:clathrin vesicle coat"/>
    <property type="evidence" value="ECO:0007669"/>
    <property type="project" value="TreeGrafter"/>
</dbReference>
<feature type="region of interest" description="Disordered" evidence="12">
    <location>
        <begin position="352"/>
        <end position="415"/>
    </location>
</feature>
<dbReference type="Pfam" id="PF08226">
    <property type="entry name" value="DUF1720"/>
    <property type="match status" value="1"/>
</dbReference>
<dbReference type="GO" id="GO:0030276">
    <property type="term" value="F:clathrin binding"/>
    <property type="evidence" value="ECO:0007669"/>
    <property type="project" value="TreeGrafter"/>
</dbReference>
<keyword evidence="5" id="KW-1017">Isopeptide bond</keyword>
<feature type="compositionally biased region" description="Low complexity" evidence="12">
    <location>
        <begin position="445"/>
        <end position="456"/>
    </location>
</feature>
<gene>
    <name evidence="14" type="ORF">D6D01_07314</name>
</gene>
<dbReference type="GO" id="GO:0000147">
    <property type="term" value="P:actin cortical patch assembly"/>
    <property type="evidence" value="ECO:0007669"/>
    <property type="project" value="UniProtKB-ARBA"/>
</dbReference>
<dbReference type="GO" id="GO:0005543">
    <property type="term" value="F:phospholipid binding"/>
    <property type="evidence" value="ECO:0007669"/>
    <property type="project" value="TreeGrafter"/>
</dbReference>
<comment type="similarity">
    <text evidence="3">Belongs to the epsin family.</text>
</comment>
<dbReference type="PANTHER" id="PTHR12276:SF110">
    <property type="entry name" value="EPSIN-1-RELATED"/>
    <property type="match status" value="1"/>
</dbReference>